<dbReference type="RefSeq" id="WP_145944427.1">
    <property type="nucleotide sequence ID" value="NZ_CP017641.1"/>
</dbReference>
<evidence type="ECO:0000313" key="3">
    <source>
        <dbReference type="Proteomes" id="UP000187735"/>
    </source>
</evidence>
<dbReference type="EMBL" id="CP017641">
    <property type="protein sequence ID" value="APZ95969.1"/>
    <property type="molecule type" value="Genomic_DNA"/>
</dbReference>
<dbReference type="AlphaFoldDB" id="A0A1P8WPI2"/>
<proteinExistence type="predicted"/>
<name>A0A1P8WPI2_9PLAN</name>
<organism evidence="2 3">
    <name type="scientific">Fuerstiella marisgermanici</name>
    <dbReference type="NCBI Taxonomy" id="1891926"/>
    <lineage>
        <taxon>Bacteria</taxon>
        <taxon>Pseudomonadati</taxon>
        <taxon>Planctomycetota</taxon>
        <taxon>Planctomycetia</taxon>
        <taxon>Planctomycetales</taxon>
        <taxon>Planctomycetaceae</taxon>
        <taxon>Fuerstiella</taxon>
    </lineage>
</organism>
<gene>
    <name evidence="2" type="ORF">Fuma_05632</name>
</gene>
<evidence type="ECO:0000256" key="1">
    <source>
        <dbReference type="SAM" id="MobiDB-lite"/>
    </source>
</evidence>
<dbReference type="OrthoDB" id="287131at2"/>
<reference evidence="2 3" key="1">
    <citation type="journal article" date="2016" name="Front. Microbiol.">
        <title>Fuerstia marisgermanicae gen. nov., sp. nov., an Unusual Member of the Phylum Planctomycetes from the German Wadden Sea.</title>
        <authorList>
            <person name="Kohn T."/>
            <person name="Heuer A."/>
            <person name="Jogler M."/>
            <person name="Vollmers J."/>
            <person name="Boedeker C."/>
            <person name="Bunk B."/>
            <person name="Rast P."/>
            <person name="Borchert D."/>
            <person name="Glockner I."/>
            <person name="Freese H.M."/>
            <person name="Klenk H.P."/>
            <person name="Overmann J."/>
            <person name="Kaster A.K."/>
            <person name="Rohde M."/>
            <person name="Wiegand S."/>
            <person name="Jogler C."/>
        </authorList>
    </citation>
    <scope>NUCLEOTIDE SEQUENCE [LARGE SCALE GENOMIC DNA]</scope>
    <source>
        <strain evidence="2 3">NH11</strain>
    </source>
</reference>
<protein>
    <submittedName>
        <fullName evidence="2">Uncharacterized protein</fullName>
    </submittedName>
</protein>
<sequence>MSKKQTPAKVLVGQFRVSNHVLFQKDTPSDPEFSKKVGRNSPNGKKTRIDVDDFRVFTKENKRMLKMKGTATLSLDKLGEWSGIFTDGKGDNWTFKASRIKE</sequence>
<feature type="region of interest" description="Disordered" evidence="1">
    <location>
        <begin position="26"/>
        <end position="46"/>
    </location>
</feature>
<evidence type="ECO:0000313" key="2">
    <source>
        <dbReference type="EMBL" id="APZ95969.1"/>
    </source>
</evidence>
<accession>A0A1P8WPI2</accession>
<keyword evidence="3" id="KW-1185">Reference proteome</keyword>
<dbReference type="Proteomes" id="UP000187735">
    <property type="component" value="Chromosome"/>
</dbReference>
<dbReference type="KEGG" id="fmr:Fuma_05632"/>